<name>A0ABT0DU02_9SPHN</name>
<proteinExistence type="predicted"/>
<reference evidence="1 2" key="1">
    <citation type="submission" date="2022-04" db="EMBL/GenBank/DDBJ databases">
        <authorList>
            <person name="Huq M.A."/>
        </authorList>
    </citation>
    <scope>NUCLEOTIDE SEQUENCE [LARGE SCALE GENOMIC DNA]</scope>
    <source>
        <strain evidence="1 2">MAH-33</strain>
    </source>
</reference>
<comment type="caution">
    <text evidence="1">The sequence shown here is derived from an EMBL/GenBank/DDBJ whole genome shotgun (WGS) entry which is preliminary data.</text>
</comment>
<organism evidence="1 2">
    <name type="scientific">Sphingobium agri</name>
    <dbReference type="NCBI Taxonomy" id="2933566"/>
    <lineage>
        <taxon>Bacteria</taxon>
        <taxon>Pseudomonadati</taxon>
        <taxon>Pseudomonadota</taxon>
        <taxon>Alphaproteobacteria</taxon>
        <taxon>Sphingomonadales</taxon>
        <taxon>Sphingomonadaceae</taxon>
        <taxon>Sphingobium</taxon>
    </lineage>
</organism>
<dbReference type="EMBL" id="JALKHS010000005">
    <property type="protein sequence ID" value="MCK0530596.1"/>
    <property type="molecule type" value="Genomic_DNA"/>
</dbReference>
<gene>
    <name evidence="1" type="ORF">MU848_03235</name>
</gene>
<evidence type="ECO:0000313" key="1">
    <source>
        <dbReference type="EMBL" id="MCK0530596.1"/>
    </source>
</evidence>
<dbReference type="RefSeq" id="WP_247230195.1">
    <property type="nucleotide sequence ID" value="NZ_JALKHS010000005.1"/>
</dbReference>
<accession>A0ABT0DU02</accession>
<keyword evidence="2" id="KW-1185">Reference proteome</keyword>
<protein>
    <submittedName>
        <fullName evidence="1">Uncharacterized protein</fullName>
    </submittedName>
</protein>
<dbReference type="Proteomes" id="UP001203512">
    <property type="component" value="Unassembled WGS sequence"/>
</dbReference>
<evidence type="ECO:0000313" key="2">
    <source>
        <dbReference type="Proteomes" id="UP001203512"/>
    </source>
</evidence>
<sequence>MPAIGWKLDEAERSSLLDRFPPLWPDVIADHITLASGVPQDAPLPEPQQAEIVGSISDGEGLQALIVVVGGNSGRPDGGTFHITWSLDRSRGREAVQSNDVIADLGWRRLPEPVPIKTAPARF</sequence>